<reference evidence="11" key="1">
    <citation type="journal article" date="2018" name="PLoS Negl. Trop. Dis.">
        <title>An insight into the salivary gland and fat body transcriptome of Panstrongylus lignarius (Hemiptera: Heteroptera), the main vector of Chagas disease in Peru.</title>
        <authorList>
            <person name="Nevoa J.C."/>
            <person name="Mendes M.T."/>
            <person name="da Silva M.V."/>
            <person name="Soares S.C."/>
            <person name="Oliveira C.J.F."/>
            <person name="Ribeiro J.M.C."/>
        </authorList>
    </citation>
    <scope>NUCLEOTIDE SEQUENCE</scope>
</reference>
<evidence type="ECO:0000256" key="10">
    <source>
        <dbReference type="SAM" id="SignalP"/>
    </source>
</evidence>
<sequence length="499" mass="57565">MKYSMIIIFILTTISCINCQQNLNNGTMNVNIKFPKGFLFSAATASYQIEGAWNVSGKGENIWDRIVHTDPSFIYNKENGDVASDSYHKYKEDVQLLKYIGFDFYRFSLSWARILPRGTKDFVNKPGIDYYNDLIDDLLANGIEPMVSLYHWDLPQHLEDRGGWLNATIIQFFEDYANVVFSAFGDRVKWWLTINEPISITSGYGTTELAPALNLHGTGDYLSGHNLLRAHAKVYHLYDKMFKPKQKGRVSFAMNGEFSFPRKNTIDDYNAAERWNQFSLGWFLHPVYSATGDYPPVMRDYIDRNSASEGRAFSRLPYFTEQEIKEIRGTYDYLALNHYSSTLATTGVSGEQPSRIRDANVQLSFDPKWPTSQSPWLRVVPVGFRKVLNWVKDQYNNPQVFITENGFSDYNITKDYGRISYYESYLSNLSAAMYEDGCNVFGYTAWSLIDNFEWRAGYSQRFGIVQVDFDDPNRPRTKKASAEFFKQLIAQQKMGSTRK</sequence>
<protein>
    <recommendedName>
        <fullName evidence="3">beta-glucosidase</fullName>
        <ecNumber evidence="3">3.2.1.21</ecNumber>
    </recommendedName>
</protein>
<feature type="active site" description="Nucleophile" evidence="7">
    <location>
        <position position="404"/>
    </location>
</feature>
<dbReference type="EC" id="3.2.1.21" evidence="3"/>
<organism evidence="11">
    <name type="scientific">Panstrongylus lignarius</name>
    <dbReference type="NCBI Taxonomy" id="156445"/>
    <lineage>
        <taxon>Eukaryota</taxon>
        <taxon>Metazoa</taxon>
        <taxon>Ecdysozoa</taxon>
        <taxon>Arthropoda</taxon>
        <taxon>Hexapoda</taxon>
        <taxon>Insecta</taxon>
        <taxon>Pterygota</taxon>
        <taxon>Neoptera</taxon>
        <taxon>Paraneoptera</taxon>
        <taxon>Hemiptera</taxon>
        <taxon>Heteroptera</taxon>
        <taxon>Panheteroptera</taxon>
        <taxon>Cimicomorpha</taxon>
        <taxon>Reduviidae</taxon>
        <taxon>Triatominae</taxon>
        <taxon>Panstrongylus</taxon>
    </lineage>
</organism>
<name>A0A224XNE6_9HEMI</name>
<keyword evidence="5" id="KW-0325">Glycoprotein</keyword>
<dbReference type="PROSITE" id="PS00572">
    <property type="entry name" value="GLYCOSYL_HYDROL_F1_1"/>
    <property type="match status" value="1"/>
</dbReference>
<dbReference type="GO" id="GO:0008422">
    <property type="term" value="F:beta-glucosidase activity"/>
    <property type="evidence" value="ECO:0007669"/>
    <property type="project" value="TreeGrafter"/>
</dbReference>
<accession>A0A224XNE6</accession>
<dbReference type="SUPFAM" id="SSF51445">
    <property type="entry name" value="(Trans)glycosidases"/>
    <property type="match status" value="1"/>
</dbReference>
<dbReference type="PANTHER" id="PTHR10353:SF36">
    <property type="entry name" value="LP05116P"/>
    <property type="match status" value="1"/>
</dbReference>
<keyword evidence="10" id="KW-0732">Signal</keyword>
<dbReference type="GO" id="GO:0005975">
    <property type="term" value="P:carbohydrate metabolic process"/>
    <property type="evidence" value="ECO:0007669"/>
    <property type="project" value="InterPro"/>
</dbReference>
<dbReference type="PROSITE" id="PS51257">
    <property type="entry name" value="PROKAR_LIPOPROTEIN"/>
    <property type="match status" value="1"/>
</dbReference>
<evidence type="ECO:0000256" key="1">
    <source>
        <dbReference type="ARBA" id="ARBA00010838"/>
    </source>
</evidence>
<feature type="signal peptide" evidence="10">
    <location>
        <begin position="1"/>
        <end position="19"/>
    </location>
</feature>
<evidence type="ECO:0000256" key="5">
    <source>
        <dbReference type="ARBA" id="ARBA00023180"/>
    </source>
</evidence>
<dbReference type="EMBL" id="GFTR01006753">
    <property type="protein sequence ID" value="JAW09673.1"/>
    <property type="molecule type" value="Transcribed_RNA"/>
</dbReference>
<evidence type="ECO:0000256" key="2">
    <source>
        <dbReference type="ARBA" id="ARBA00011738"/>
    </source>
</evidence>
<keyword evidence="6 9" id="KW-0326">Glycosidase</keyword>
<comment type="subunit">
    <text evidence="2">Homodimer.</text>
</comment>
<evidence type="ECO:0000256" key="8">
    <source>
        <dbReference type="RuleBase" id="RU003690"/>
    </source>
</evidence>
<dbReference type="InterPro" id="IPR017853">
    <property type="entry name" value="GH"/>
</dbReference>
<comment type="similarity">
    <text evidence="1 8">Belongs to the glycosyl hydrolase 1 family.</text>
</comment>
<dbReference type="Pfam" id="PF00232">
    <property type="entry name" value="Glyco_hydro_1"/>
    <property type="match status" value="1"/>
</dbReference>
<evidence type="ECO:0000256" key="9">
    <source>
        <dbReference type="RuleBase" id="RU004468"/>
    </source>
</evidence>
<proteinExistence type="inferred from homology"/>
<dbReference type="Gene3D" id="3.20.20.80">
    <property type="entry name" value="Glycosidases"/>
    <property type="match status" value="1"/>
</dbReference>
<feature type="chain" id="PRO_5012194892" description="beta-glucosidase" evidence="10">
    <location>
        <begin position="20"/>
        <end position="499"/>
    </location>
</feature>
<dbReference type="InterPro" id="IPR001360">
    <property type="entry name" value="Glyco_hydro_1"/>
</dbReference>
<dbReference type="PROSITE" id="PS00653">
    <property type="entry name" value="GLYCOSYL_HYDROL_F1_2"/>
    <property type="match status" value="1"/>
</dbReference>
<evidence type="ECO:0000256" key="4">
    <source>
        <dbReference type="ARBA" id="ARBA00022801"/>
    </source>
</evidence>
<evidence type="ECO:0000256" key="7">
    <source>
        <dbReference type="PROSITE-ProRule" id="PRU10055"/>
    </source>
</evidence>
<dbReference type="FunFam" id="3.20.20.80:FF:000013">
    <property type="entry name" value="lactase-phlorizin hydrolase"/>
    <property type="match status" value="1"/>
</dbReference>
<dbReference type="InterPro" id="IPR033132">
    <property type="entry name" value="GH_1_N_CS"/>
</dbReference>
<keyword evidence="4 9" id="KW-0378">Hydrolase</keyword>
<dbReference type="PANTHER" id="PTHR10353">
    <property type="entry name" value="GLYCOSYL HYDROLASE"/>
    <property type="match status" value="1"/>
</dbReference>
<dbReference type="InterPro" id="IPR018120">
    <property type="entry name" value="Glyco_hydro_1_AS"/>
</dbReference>
<evidence type="ECO:0000256" key="6">
    <source>
        <dbReference type="ARBA" id="ARBA00023295"/>
    </source>
</evidence>
<evidence type="ECO:0000313" key="11">
    <source>
        <dbReference type="EMBL" id="JAW09673.1"/>
    </source>
</evidence>
<evidence type="ECO:0000256" key="3">
    <source>
        <dbReference type="ARBA" id="ARBA00012744"/>
    </source>
</evidence>
<dbReference type="AlphaFoldDB" id="A0A224XNE6"/>
<dbReference type="PRINTS" id="PR00131">
    <property type="entry name" value="GLHYDRLASE1"/>
</dbReference>